<reference evidence="2" key="1">
    <citation type="submission" date="2023-03" db="EMBL/GenBank/DDBJ databases">
        <title>Massive genome expansion in bonnet fungi (Mycena s.s.) driven by repeated elements and novel gene families across ecological guilds.</title>
        <authorList>
            <consortium name="Lawrence Berkeley National Laboratory"/>
            <person name="Harder C.B."/>
            <person name="Miyauchi S."/>
            <person name="Viragh M."/>
            <person name="Kuo A."/>
            <person name="Thoen E."/>
            <person name="Andreopoulos B."/>
            <person name="Lu D."/>
            <person name="Skrede I."/>
            <person name="Drula E."/>
            <person name="Henrissat B."/>
            <person name="Morin E."/>
            <person name="Kohler A."/>
            <person name="Barry K."/>
            <person name="LaButti K."/>
            <person name="Morin E."/>
            <person name="Salamov A."/>
            <person name="Lipzen A."/>
            <person name="Mereny Z."/>
            <person name="Hegedus B."/>
            <person name="Baldrian P."/>
            <person name="Stursova M."/>
            <person name="Weitz H."/>
            <person name="Taylor A."/>
            <person name="Grigoriev I.V."/>
            <person name="Nagy L.G."/>
            <person name="Martin F."/>
            <person name="Kauserud H."/>
        </authorList>
    </citation>
    <scope>NUCLEOTIDE SEQUENCE</scope>
    <source>
        <strain evidence="2">CBHHK067</strain>
    </source>
</reference>
<dbReference type="Proteomes" id="UP001221757">
    <property type="component" value="Unassembled WGS sequence"/>
</dbReference>
<feature type="region of interest" description="Disordered" evidence="1">
    <location>
        <begin position="1"/>
        <end position="43"/>
    </location>
</feature>
<dbReference type="EMBL" id="JARKIE010000062">
    <property type="protein sequence ID" value="KAJ7690882.1"/>
    <property type="molecule type" value="Genomic_DNA"/>
</dbReference>
<gene>
    <name evidence="2" type="ORF">B0H17DRAFT_1134149</name>
</gene>
<proteinExistence type="predicted"/>
<name>A0AAD7GJI5_MYCRO</name>
<evidence type="ECO:0000313" key="2">
    <source>
        <dbReference type="EMBL" id="KAJ7690882.1"/>
    </source>
</evidence>
<evidence type="ECO:0000313" key="3">
    <source>
        <dbReference type="Proteomes" id="UP001221757"/>
    </source>
</evidence>
<keyword evidence="3" id="KW-1185">Reference proteome</keyword>
<accession>A0AAD7GJI5</accession>
<dbReference type="AlphaFoldDB" id="A0AAD7GJI5"/>
<protein>
    <submittedName>
        <fullName evidence="2">Uncharacterized protein</fullName>
    </submittedName>
</protein>
<feature type="compositionally biased region" description="Acidic residues" evidence="1">
    <location>
        <begin position="376"/>
        <end position="393"/>
    </location>
</feature>
<comment type="caution">
    <text evidence="2">The sequence shown here is derived from an EMBL/GenBank/DDBJ whole genome shotgun (WGS) entry which is preliminary data.</text>
</comment>
<feature type="compositionally biased region" description="Basic and acidic residues" evidence="1">
    <location>
        <begin position="30"/>
        <end position="43"/>
    </location>
</feature>
<evidence type="ECO:0000256" key="1">
    <source>
        <dbReference type="SAM" id="MobiDB-lite"/>
    </source>
</evidence>
<sequence length="588" mass="64389">MPHTKTIAAISQPRVKPNPAPPQAKSTPAELKEKREESKKKQEKIDAAVSEWFSDTNAKAVELSREFNKKPRFFLDLFFQGGAHMVNHHEKINPYNAFKAEKAAQLREEGSKGKTAPELHEEFHAEYEGLTTEEKDALIERFTETKVDITKIRRDTPRARVQDVSNTVRNIRLLMHSLSVRVGVEGFFCIVRNNPDFYMTPQWYFTTAELERYMPLAVRRKWDTSDVGTRLEAFSVAGCDTMNLLRTSKQKIDFLKGEIRDAIRGGLAEITGREKITMQYMFYTEEIVLRYNVVLVGWTADKFCNPSELSSSILVLTTLRDAIKSGECKWVKVSAADMKIRRAEWKADVAAGKVLARSRNLRSDLGQKRPRPASEDNGDASSEDDDEEPEEIDGTTGATTSVVVPKKKRAKTTTTPVAESGPSKKVAQEKGKRAKQAPKGKGAPAVREDFTTRAALSALKKRRVSRAFISDDDENEERDVGVPASGTAVPAAAAGVLGPSNGVNCVPATDFLPATAVPAAYIDASLLAVAAGGGTDGGDGGIDGTSGKGSIPHAPRRILWRSGEGGSGRRRREAAGGGGDGRREVVME</sequence>
<organism evidence="2 3">
    <name type="scientific">Mycena rosella</name>
    <name type="common">Pink bonnet</name>
    <name type="synonym">Agaricus rosellus</name>
    <dbReference type="NCBI Taxonomy" id="1033263"/>
    <lineage>
        <taxon>Eukaryota</taxon>
        <taxon>Fungi</taxon>
        <taxon>Dikarya</taxon>
        <taxon>Basidiomycota</taxon>
        <taxon>Agaricomycotina</taxon>
        <taxon>Agaricomycetes</taxon>
        <taxon>Agaricomycetidae</taxon>
        <taxon>Agaricales</taxon>
        <taxon>Marasmiineae</taxon>
        <taxon>Mycenaceae</taxon>
        <taxon>Mycena</taxon>
    </lineage>
</organism>
<feature type="region of interest" description="Disordered" evidence="1">
    <location>
        <begin position="539"/>
        <end position="588"/>
    </location>
</feature>
<feature type="region of interest" description="Disordered" evidence="1">
    <location>
        <begin position="361"/>
        <end position="449"/>
    </location>
</feature>